<comment type="subcellular location">
    <subcellularLocation>
        <location evidence="1">Nucleus</location>
        <location evidence="1">Nucleolus</location>
    </subcellularLocation>
</comment>
<accession>A0A0M0KAY0</accession>
<evidence type="ECO:0000256" key="10">
    <source>
        <dbReference type="ARBA" id="ARBA00023242"/>
    </source>
</evidence>
<feature type="compositionally biased region" description="Basic and acidic residues" evidence="14">
    <location>
        <begin position="7"/>
        <end position="21"/>
    </location>
</feature>
<dbReference type="GO" id="GO:0003676">
    <property type="term" value="F:nucleic acid binding"/>
    <property type="evidence" value="ECO:0007669"/>
    <property type="project" value="InterPro"/>
</dbReference>
<evidence type="ECO:0000256" key="7">
    <source>
        <dbReference type="ARBA" id="ARBA00022801"/>
    </source>
</evidence>
<keyword evidence="10" id="KW-0539">Nucleus</keyword>
<dbReference type="InterPro" id="IPR014014">
    <property type="entry name" value="RNA_helicase_DEAD_Q_motif"/>
</dbReference>
<comment type="similarity">
    <text evidence="2">Belongs to the DEAD box helicase family. DDX5/DBP2 subfamily.</text>
</comment>
<dbReference type="InterPro" id="IPR001650">
    <property type="entry name" value="Helicase_C-like"/>
</dbReference>
<keyword evidence="9 13" id="KW-0067">ATP-binding</keyword>
<evidence type="ECO:0000259" key="16">
    <source>
        <dbReference type="PROSITE" id="PS51194"/>
    </source>
</evidence>
<evidence type="ECO:0000256" key="11">
    <source>
        <dbReference type="ARBA" id="ARBA00037449"/>
    </source>
</evidence>
<keyword evidence="6 13" id="KW-0547">Nucleotide-binding</keyword>
<sequence>MSSKEMPSSDKEKLTKEEKAAKKARKEAKAAKLAAASAAPRQSPRLQAMAAAEAIPGSKALSADAFREEHAISGSSELPDPVQHIDDAPFDARLRSALRAAKFTAPSPIQAQAWPVALAGKDVIAIAKTGSGKTLGFLFPAFSAILPKLPLGQGVGPLALVMAPVRELAQQIQVEAERFGAAVGIKSLVVYGGAPKGPQIGALGRGRPALVVGTPGRLNDLLALANPPVTNLNACGYVVLDEADRMLDMGFAPQIDKIFQLLPSKRQTLFFTATWPREVQQLAKSYLSPNAMQIFVGGADTKLVANKSVTQKFEQLTPAEKPERLMKVIMEQPADAKIVVFCNTKADCAKLEADQKRLGRGTCAIHGDKDQWERERALQAFSSGKAPIMFATDVAARGLDVRGVTLVINYDLPQGDDGVENYVHRIGRTGRAGATGIAITFWNDRVDKRQGAKLAALLADAGQE</sequence>
<feature type="domain" description="Helicase ATP-binding" evidence="15">
    <location>
        <begin position="114"/>
        <end position="293"/>
    </location>
</feature>
<feature type="non-terminal residue" evidence="18">
    <location>
        <position position="464"/>
    </location>
</feature>
<dbReference type="GO" id="GO:0003724">
    <property type="term" value="F:RNA helicase activity"/>
    <property type="evidence" value="ECO:0007669"/>
    <property type="project" value="UniProtKB-EC"/>
</dbReference>
<evidence type="ECO:0000256" key="3">
    <source>
        <dbReference type="ARBA" id="ARBA00012552"/>
    </source>
</evidence>
<feature type="domain" description="DEAD-box RNA helicase Q" evidence="17">
    <location>
        <begin position="83"/>
        <end position="111"/>
    </location>
</feature>
<evidence type="ECO:0000256" key="9">
    <source>
        <dbReference type="ARBA" id="ARBA00022840"/>
    </source>
</evidence>
<dbReference type="Proteomes" id="UP000037460">
    <property type="component" value="Unassembled WGS sequence"/>
</dbReference>
<dbReference type="InterPro" id="IPR011545">
    <property type="entry name" value="DEAD/DEAH_box_helicase_dom"/>
</dbReference>
<dbReference type="PROSITE" id="PS51195">
    <property type="entry name" value="Q_MOTIF"/>
    <property type="match status" value="1"/>
</dbReference>
<evidence type="ECO:0000313" key="18">
    <source>
        <dbReference type="EMBL" id="KOO35986.1"/>
    </source>
</evidence>
<dbReference type="PROSITE" id="PS00039">
    <property type="entry name" value="DEAD_ATP_HELICASE"/>
    <property type="match status" value="1"/>
</dbReference>
<feature type="domain" description="Helicase C-terminal" evidence="16">
    <location>
        <begin position="321"/>
        <end position="464"/>
    </location>
</feature>
<evidence type="ECO:0000259" key="17">
    <source>
        <dbReference type="PROSITE" id="PS51195"/>
    </source>
</evidence>
<evidence type="ECO:0000259" key="15">
    <source>
        <dbReference type="PROSITE" id="PS51192"/>
    </source>
</evidence>
<dbReference type="InterPro" id="IPR014001">
    <property type="entry name" value="Helicase_ATP-bd"/>
</dbReference>
<name>A0A0M0KAY0_9EUKA</name>
<comment type="function">
    <text evidence="11">ATP-dependent RNA helicase required for 60S ribosomal subunit synthesis. Involved in efficient pre-rRNA processing, predominantly at site A3, which is necessary for the normal formation of 25S and 5.8S rRNAs.</text>
</comment>
<evidence type="ECO:0000256" key="13">
    <source>
        <dbReference type="RuleBase" id="RU000492"/>
    </source>
</evidence>
<dbReference type="PROSITE" id="PS51192">
    <property type="entry name" value="HELICASE_ATP_BIND_1"/>
    <property type="match status" value="1"/>
</dbReference>
<evidence type="ECO:0000256" key="1">
    <source>
        <dbReference type="ARBA" id="ARBA00004604"/>
    </source>
</evidence>
<dbReference type="PROSITE" id="PS51194">
    <property type="entry name" value="HELICASE_CTER"/>
    <property type="match status" value="1"/>
</dbReference>
<evidence type="ECO:0000256" key="2">
    <source>
        <dbReference type="ARBA" id="ARBA00009334"/>
    </source>
</evidence>
<dbReference type="CDD" id="cd00268">
    <property type="entry name" value="DEADc"/>
    <property type="match status" value="1"/>
</dbReference>
<dbReference type="CDD" id="cd18787">
    <property type="entry name" value="SF2_C_DEAD"/>
    <property type="match status" value="1"/>
</dbReference>
<evidence type="ECO:0000313" key="19">
    <source>
        <dbReference type="Proteomes" id="UP000037460"/>
    </source>
</evidence>
<dbReference type="Pfam" id="PF00271">
    <property type="entry name" value="Helicase_C"/>
    <property type="match status" value="1"/>
</dbReference>
<keyword evidence="19" id="KW-1185">Reference proteome</keyword>
<feature type="region of interest" description="Disordered" evidence="14">
    <location>
        <begin position="1"/>
        <end position="51"/>
    </location>
</feature>
<dbReference type="AlphaFoldDB" id="A0A0M0KAY0"/>
<comment type="caution">
    <text evidence="18">The sequence shown here is derived from an EMBL/GenBank/DDBJ whole genome shotgun (WGS) entry which is preliminary data.</text>
</comment>
<reference evidence="19" key="1">
    <citation type="journal article" date="2015" name="PLoS Genet.">
        <title>Genome Sequence and Transcriptome Analyses of Chrysochromulina tobin: Metabolic Tools for Enhanced Algal Fitness in the Prominent Order Prymnesiales (Haptophyceae).</title>
        <authorList>
            <person name="Hovde B.T."/>
            <person name="Deodato C.R."/>
            <person name="Hunsperger H.M."/>
            <person name="Ryken S.A."/>
            <person name="Yost W."/>
            <person name="Jha R.K."/>
            <person name="Patterson J."/>
            <person name="Monnat R.J. Jr."/>
            <person name="Barlow S.B."/>
            <person name="Starkenburg S.R."/>
            <person name="Cattolico R.A."/>
        </authorList>
    </citation>
    <scope>NUCLEOTIDE SEQUENCE</scope>
    <source>
        <strain evidence="19">CCMP291</strain>
    </source>
</reference>
<dbReference type="PANTHER" id="PTHR47958">
    <property type="entry name" value="ATP-DEPENDENT RNA HELICASE DBP3"/>
    <property type="match status" value="1"/>
</dbReference>
<keyword evidence="5" id="KW-0698">rRNA processing</keyword>
<keyword evidence="7 13" id="KW-0378">Hydrolase</keyword>
<evidence type="ECO:0000256" key="5">
    <source>
        <dbReference type="ARBA" id="ARBA00022552"/>
    </source>
</evidence>
<evidence type="ECO:0000256" key="6">
    <source>
        <dbReference type="ARBA" id="ARBA00022741"/>
    </source>
</evidence>
<feature type="short sequence motif" description="Q motif" evidence="12">
    <location>
        <begin position="83"/>
        <end position="111"/>
    </location>
</feature>
<dbReference type="SUPFAM" id="SSF52540">
    <property type="entry name" value="P-loop containing nucleoside triphosphate hydrolases"/>
    <property type="match status" value="1"/>
</dbReference>
<proteinExistence type="inferred from homology"/>
<dbReference type="InterPro" id="IPR044742">
    <property type="entry name" value="DEAD/DEAH_RhlB"/>
</dbReference>
<evidence type="ECO:0000256" key="12">
    <source>
        <dbReference type="PROSITE-ProRule" id="PRU00552"/>
    </source>
</evidence>
<dbReference type="OrthoDB" id="196131at2759"/>
<evidence type="ECO:0000256" key="4">
    <source>
        <dbReference type="ARBA" id="ARBA00022517"/>
    </source>
</evidence>
<dbReference type="InterPro" id="IPR027417">
    <property type="entry name" value="P-loop_NTPase"/>
</dbReference>
<evidence type="ECO:0000256" key="8">
    <source>
        <dbReference type="ARBA" id="ARBA00022806"/>
    </source>
</evidence>
<gene>
    <name evidence="18" type="ORF">Ctob_013087</name>
</gene>
<dbReference type="SMART" id="SM00490">
    <property type="entry name" value="HELICc"/>
    <property type="match status" value="1"/>
</dbReference>
<protein>
    <recommendedName>
        <fullName evidence="3">RNA helicase</fullName>
        <ecNumber evidence="3">3.6.4.13</ecNumber>
    </recommendedName>
</protein>
<dbReference type="SMART" id="SM00487">
    <property type="entry name" value="DEXDc"/>
    <property type="match status" value="1"/>
</dbReference>
<dbReference type="GO" id="GO:0005524">
    <property type="term" value="F:ATP binding"/>
    <property type="evidence" value="ECO:0007669"/>
    <property type="project" value="UniProtKB-KW"/>
</dbReference>
<keyword evidence="8 13" id="KW-0347">Helicase</keyword>
<dbReference type="EC" id="3.6.4.13" evidence="3"/>
<dbReference type="GO" id="GO:0016787">
    <property type="term" value="F:hydrolase activity"/>
    <property type="evidence" value="ECO:0007669"/>
    <property type="project" value="UniProtKB-KW"/>
</dbReference>
<dbReference type="EMBL" id="JWZX01000680">
    <property type="protein sequence ID" value="KOO35986.1"/>
    <property type="molecule type" value="Genomic_DNA"/>
</dbReference>
<evidence type="ECO:0000256" key="14">
    <source>
        <dbReference type="SAM" id="MobiDB-lite"/>
    </source>
</evidence>
<dbReference type="Pfam" id="PF00270">
    <property type="entry name" value="DEAD"/>
    <property type="match status" value="1"/>
</dbReference>
<organism evidence="18 19">
    <name type="scientific">Chrysochromulina tobinii</name>
    <dbReference type="NCBI Taxonomy" id="1460289"/>
    <lineage>
        <taxon>Eukaryota</taxon>
        <taxon>Haptista</taxon>
        <taxon>Haptophyta</taxon>
        <taxon>Prymnesiophyceae</taxon>
        <taxon>Prymnesiales</taxon>
        <taxon>Chrysochromulinaceae</taxon>
        <taxon>Chrysochromulina</taxon>
    </lineage>
</organism>
<dbReference type="InterPro" id="IPR000629">
    <property type="entry name" value="RNA-helicase_DEAD-box_CS"/>
</dbReference>
<dbReference type="Gene3D" id="3.40.50.300">
    <property type="entry name" value="P-loop containing nucleotide triphosphate hydrolases"/>
    <property type="match status" value="2"/>
</dbReference>
<keyword evidence="4" id="KW-0690">Ribosome biogenesis</keyword>